<proteinExistence type="predicted"/>
<organism evidence="1 2">
    <name type="scientific">Armillaria luteobubalina</name>
    <dbReference type="NCBI Taxonomy" id="153913"/>
    <lineage>
        <taxon>Eukaryota</taxon>
        <taxon>Fungi</taxon>
        <taxon>Dikarya</taxon>
        <taxon>Basidiomycota</taxon>
        <taxon>Agaricomycotina</taxon>
        <taxon>Agaricomycetes</taxon>
        <taxon>Agaricomycetidae</taxon>
        <taxon>Agaricales</taxon>
        <taxon>Marasmiineae</taxon>
        <taxon>Physalacriaceae</taxon>
        <taxon>Armillaria</taxon>
    </lineage>
</organism>
<reference evidence="1" key="1">
    <citation type="submission" date="2023-06" db="EMBL/GenBank/DDBJ databases">
        <authorList>
            <consortium name="Lawrence Berkeley National Laboratory"/>
            <person name="Ahrendt S."/>
            <person name="Sahu N."/>
            <person name="Indic B."/>
            <person name="Wong-Bajracharya J."/>
            <person name="Merenyi Z."/>
            <person name="Ke H.-M."/>
            <person name="Monk M."/>
            <person name="Kocsube S."/>
            <person name="Drula E."/>
            <person name="Lipzen A."/>
            <person name="Balint B."/>
            <person name="Henrissat B."/>
            <person name="Andreopoulos B."/>
            <person name="Martin F.M."/>
            <person name="Harder C.B."/>
            <person name="Rigling D."/>
            <person name="Ford K.L."/>
            <person name="Foster G.D."/>
            <person name="Pangilinan J."/>
            <person name="Papanicolaou A."/>
            <person name="Barry K."/>
            <person name="LaButti K."/>
            <person name="Viragh M."/>
            <person name="Koriabine M."/>
            <person name="Yan M."/>
            <person name="Riley R."/>
            <person name="Champramary S."/>
            <person name="Plett K.L."/>
            <person name="Tsai I.J."/>
            <person name="Slot J."/>
            <person name="Sipos G."/>
            <person name="Plett J."/>
            <person name="Nagy L.G."/>
            <person name="Grigoriev I.V."/>
        </authorList>
    </citation>
    <scope>NUCLEOTIDE SEQUENCE</scope>
    <source>
        <strain evidence="1">HWK02</strain>
    </source>
</reference>
<comment type="caution">
    <text evidence="1">The sequence shown here is derived from an EMBL/GenBank/DDBJ whole genome shotgun (WGS) entry which is preliminary data.</text>
</comment>
<gene>
    <name evidence="1" type="ORF">EDD18DRAFT_1164530</name>
</gene>
<protein>
    <submittedName>
        <fullName evidence="1">Uncharacterized protein</fullName>
    </submittedName>
</protein>
<accession>A0AA39Q834</accession>
<keyword evidence="2" id="KW-1185">Reference proteome</keyword>
<dbReference type="Proteomes" id="UP001175228">
    <property type="component" value="Unassembled WGS sequence"/>
</dbReference>
<sequence>MLNDKCACISRWWVLDGIHRRKGSECERRVKVFDSPDEDLRKRYSVYEERIYGELVAVIGEVPQVEGKSTLKREYLTASLIRFTAGRSRKFSGSVR</sequence>
<name>A0AA39Q834_9AGAR</name>
<dbReference type="AlphaFoldDB" id="A0AA39Q834"/>
<dbReference type="EMBL" id="JAUEPU010000014">
    <property type="protein sequence ID" value="KAK0496909.1"/>
    <property type="molecule type" value="Genomic_DNA"/>
</dbReference>
<evidence type="ECO:0000313" key="2">
    <source>
        <dbReference type="Proteomes" id="UP001175228"/>
    </source>
</evidence>
<evidence type="ECO:0000313" key="1">
    <source>
        <dbReference type="EMBL" id="KAK0496909.1"/>
    </source>
</evidence>